<protein>
    <submittedName>
        <fullName evidence="1">Uncharacterized protein</fullName>
    </submittedName>
</protein>
<accession>A0A3M7SQY3</accession>
<organism evidence="1 2">
    <name type="scientific">Brachionus plicatilis</name>
    <name type="common">Marine rotifer</name>
    <name type="synonym">Brachionus muelleri</name>
    <dbReference type="NCBI Taxonomy" id="10195"/>
    <lineage>
        <taxon>Eukaryota</taxon>
        <taxon>Metazoa</taxon>
        <taxon>Spiralia</taxon>
        <taxon>Gnathifera</taxon>
        <taxon>Rotifera</taxon>
        <taxon>Eurotatoria</taxon>
        <taxon>Monogononta</taxon>
        <taxon>Pseudotrocha</taxon>
        <taxon>Ploima</taxon>
        <taxon>Brachionidae</taxon>
        <taxon>Brachionus</taxon>
    </lineage>
</organism>
<reference evidence="1 2" key="1">
    <citation type="journal article" date="2018" name="Sci. Rep.">
        <title>Genomic signatures of local adaptation to the degree of environmental predictability in rotifers.</title>
        <authorList>
            <person name="Franch-Gras L."/>
            <person name="Hahn C."/>
            <person name="Garcia-Roger E.M."/>
            <person name="Carmona M.J."/>
            <person name="Serra M."/>
            <person name="Gomez A."/>
        </authorList>
    </citation>
    <scope>NUCLEOTIDE SEQUENCE [LARGE SCALE GENOMIC DNA]</scope>
    <source>
        <strain evidence="1">HYR1</strain>
    </source>
</reference>
<keyword evidence="2" id="KW-1185">Reference proteome</keyword>
<dbReference type="Proteomes" id="UP000276133">
    <property type="component" value="Unassembled WGS sequence"/>
</dbReference>
<gene>
    <name evidence="1" type="ORF">BpHYR1_013270</name>
</gene>
<sequence length="125" mass="14194">MAEVLIQDNSVTTLSEQRISGYHSDDTDVEAEEIEAPVYKKKRGVGTNHSHQAIVNQWIATHKDFQYTDFDAFSKDIEEASVHCLQLVEDDYLRGKCSCLAFAKQHLFKHILAVSAQLKLADRNQ</sequence>
<dbReference type="AlphaFoldDB" id="A0A3M7SQY3"/>
<name>A0A3M7SQY3_BRAPC</name>
<evidence type="ECO:0000313" key="2">
    <source>
        <dbReference type="Proteomes" id="UP000276133"/>
    </source>
</evidence>
<proteinExistence type="predicted"/>
<evidence type="ECO:0000313" key="1">
    <source>
        <dbReference type="EMBL" id="RNA37948.1"/>
    </source>
</evidence>
<dbReference type="EMBL" id="REGN01000956">
    <property type="protein sequence ID" value="RNA37948.1"/>
    <property type="molecule type" value="Genomic_DNA"/>
</dbReference>
<comment type="caution">
    <text evidence="1">The sequence shown here is derived from an EMBL/GenBank/DDBJ whole genome shotgun (WGS) entry which is preliminary data.</text>
</comment>